<dbReference type="PROSITE" id="PS50216">
    <property type="entry name" value="DHHC"/>
    <property type="match status" value="1"/>
</dbReference>
<keyword evidence="8" id="KW-0012">Acyltransferase</keyword>
<keyword evidence="5 7" id="KW-0040">ANK repeat</keyword>
<keyword evidence="2 8" id="KW-0812">Transmembrane</keyword>
<keyword evidence="11" id="KW-1185">Reference proteome</keyword>
<evidence type="ECO:0000313" key="11">
    <source>
        <dbReference type="Proteomes" id="UP000324632"/>
    </source>
</evidence>
<protein>
    <recommendedName>
        <fullName evidence="8">Palmitoyltransferase</fullName>
        <ecNumber evidence="8">2.3.1.225</ecNumber>
    </recommendedName>
</protein>
<feature type="transmembrane region" description="Helical" evidence="8">
    <location>
        <begin position="475"/>
        <end position="495"/>
    </location>
</feature>
<name>A0A5A9P800_9TELE</name>
<dbReference type="SMART" id="SM00248">
    <property type="entry name" value="ANK"/>
    <property type="match status" value="6"/>
</dbReference>
<comment type="similarity">
    <text evidence="8">Belongs to the DHHC palmitoyltransferase family.</text>
</comment>
<comment type="domain">
    <text evidence="8">The DHHC domain is required for palmitoyltransferase activity.</text>
</comment>
<evidence type="ECO:0000256" key="3">
    <source>
        <dbReference type="ARBA" id="ARBA00022737"/>
    </source>
</evidence>
<dbReference type="Proteomes" id="UP000324632">
    <property type="component" value="Chromosome 8"/>
</dbReference>
<evidence type="ECO:0000313" key="10">
    <source>
        <dbReference type="EMBL" id="KAA0718060.1"/>
    </source>
</evidence>
<dbReference type="AlphaFoldDB" id="A0A5A9P800"/>
<keyword evidence="4 8" id="KW-1133">Transmembrane helix</keyword>
<feature type="domain" description="Palmitoyltransferase DHHC" evidence="9">
    <location>
        <begin position="385"/>
        <end position="514"/>
    </location>
</feature>
<dbReference type="InterPro" id="IPR002110">
    <property type="entry name" value="Ankyrin_rpt"/>
</dbReference>
<dbReference type="PROSITE" id="PS50088">
    <property type="entry name" value="ANK_REPEAT"/>
    <property type="match status" value="2"/>
</dbReference>
<dbReference type="Pfam" id="PF12796">
    <property type="entry name" value="Ank_2"/>
    <property type="match status" value="1"/>
</dbReference>
<organism evidence="10 11">
    <name type="scientific">Triplophysa tibetana</name>
    <dbReference type="NCBI Taxonomy" id="1572043"/>
    <lineage>
        <taxon>Eukaryota</taxon>
        <taxon>Metazoa</taxon>
        <taxon>Chordata</taxon>
        <taxon>Craniata</taxon>
        <taxon>Vertebrata</taxon>
        <taxon>Euteleostomi</taxon>
        <taxon>Actinopterygii</taxon>
        <taxon>Neopterygii</taxon>
        <taxon>Teleostei</taxon>
        <taxon>Ostariophysi</taxon>
        <taxon>Cypriniformes</taxon>
        <taxon>Nemacheilidae</taxon>
        <taxon>Triplophysa</taxon>
    </lineage>
</organism>
<dbReference type="SUPFAM" id="SSF48403">
    <property type="entry name" value="Ankyrin repeat"/>
    <property type="match status" value="1"/>
</dbReference>
<gene>
    <name evidence="10" type="ORF">E1301_Tti001346</name>
</gene>
<reference evidence="10 11" key="1">
    <citation type="journal article" date="2019" name="Mol. Ecol. Resour.">
        <title>Chromosome-level genome assembly of Triplophysa tibetana, a fish adapted to the harsh high-altitude environment of the Tibetan Plateau.</title>
        <authorList>
            <person name="Yang X."/>
            <person name="Liu H."/>
            <person name="Ma Z."/>
            <person name="Zou Y."/>
            <person name="Zou M."/>
            <person name="Mao Y."/>
            <person name="Li X."/>
            <person name="Wang H."/>
            <person name="Chen T."/>
            <person name="Wang W."/>
            <person name="Yang R."/>
        </authorList>
    </citation>
    <scope>NUCLEOTIDE SEQUENCE [LARGE SCALE GENOMIC DNA]</scope>
    <source>
        <strain evidence="10">TTIB1903HZAU</strain>
        <tissue evidence="10">Muscle</tissue>
    </source>
</reference>
<feature type="transmembrane region" description="Helical" evidence="8">
    <location>
        <begin position="432"/>
        <end position="455"/>
    </location>
</feature>
<feature type="repeat" description="ANK" evidence="7">
    <location>
        <begin position="40"/>
        <end position="72"/>
    </location>
</feature>
<dbReference type="PANTHER" id="PTHR24161:SF118">
    <property type="entry name" value="PALMITOYLTRANSFERASE"/>
    <property type="match status" value="1"/>
</dbReference>
<comment type="subcellular location">
    <subcellularLocation>
        <location evidence="1">Membrane</location>
        <topology evidence="1">Multi-pass membrane protein</topology>
    </subcellularLocation>
</comment>
<dbReference type="InterPro" id="IPR001594">
    <property type="entry name" value="Palmitoyltrfase_DHHC"/>
</dbReference>
<keyword evidence="8" id="KW-0808">Transferase</keyword>
<proteinExistence type="inferred from homology"/>
<dbReference type="Pfam" id="PF01529">
    <property type="entry name" value="DHHC"/>
    <property type="match status" value="1"/>
</dbReference>
<accession>A0A5A9P800</accession>
<evidence type="ECO:0000259" key="9">
    <source>
        <dbReference type="Pfam" id="PF01529"/>
    </source>
</evidence>
<feature type="transmembrane region" description="Helical" evidence="8">
    <location>
        <begin position="307"/>
        <end position="329"/>
    </location>
</feature>
<evidence type="ECO:0000256" key="1">
    <source>
        <dbReference type="ARBA" id="ARBA00004141"/>
    </source>
</evidence>
<keyword evidence="6 8" id="KW-0472">Membrane</keyword>
<feature type="repeat" description="ANK" evidence="7">
    <location>
        <begin position="73"/>
        <end position="105"/>
    </location>
</feature>
<evidence type="ECO:0000256" key="8">
    <source>
        <dbReference type="RuleBase" id="RU079119"/>
    </source>
</evidence>
<evidence type="ECO:0000256" key="2">
    <source>
        <dbReference type="ARBA" id="ARBA00022692"/>
    </source>
</evidence>
<keyword evidence="3" id="KW-0677">Repeat</keyword>
<evidence type="ECO:0000256" key="5">
    <source>
        <dbReference type="ARBA" id="ARBA00023043"/>
    </source>
</evidence>
<evidence type="ECO:0000256" key="4">
    <source>
        <dbReference type="ARBA" id="ARBA00022989"/>
    </source>
</evidence>
<dbReference type="GO" id="GO:0019706">
    <property type="term" value="F:protein-cysteine S-palmitoyltransferase activity"/>
    <property type="evidence" value="ECO:0007669"/>
    <property type="project" value="UniProtKB-EC"/>
</dbReference>
<dbReference type="Pfam" id="PF00023">
    <property type="entry name" value="Ank"/>
    <property type="match status" value="1"/>
</dbReference>
<dbReference type="PROSITE" id="PS50297">
    <property type="entry name" value="ANK_REP_REGION"/>
    <property type="match status" value="2"/>
</dbReference>
<feature type="transmembrane region" description="Helical" evidence="8">
    <location>
        <begin position="275"/>
        <end position="295"/>
    </location>
</feature>
<dbReference type="GO" id="GO:0016020">
    <property type="term" value="C:membrane"/>
    <property type="evidence" value="ECO:0007669"/>
    <property type="project" value="UniProtKB-SubCell"/>
</dbReference>
<evidence type="ECO:0000256" key="7">
    <source>
        <dbReference type="PROSITE-ProRule" id="PRU00023"/>
    </source>
</evidence>
<feature type="transmembrane region" description="Helical" evidence="8">
    <location>
        <begin position="248"/>
        <end position="269"/>
    </location>
</feature>
<comment type="catalytic activity">
    <reaction evidence="8">
        <text>L-cysteinyl-[protein] + hexadecanoyl-CoA = S-hexadecanoyl-L-cysteinyl-[protein] + CoA</text>
        <dbReference type="Rhea" id="RHEA:36683"/>
        <dbReference type="Rhea" id="RHEA-COMP:10131"/>
        <dbReference type="Rhea" id="RHEA-COMP:11032"/>
        <dbReference type="ChEBI" id="CHEBI:29950"/>
        <dbReference type="ChEBI" id="CHEBI:57287"/>
        <dbReference type="ChEBI" id="CHEBI:57379"/>
        <dbReference type="ChEBI" id="CHEBI:74151"/>
        <dbReference type="EC" id="2.3.1.225"/>
    </reaction>
</comment>
<dbReference type="Gene3D" id="1.25.40.20">
    <property type="entry name" value="Ankyrin repeat-containing domain"/>
    <property type="match status" value="2"/>
</dbReference>
<dbReference type="EMBL" id="SOYY01000008">
    <property type="protein sequence ID" value="KAA0718060.1"/>
    <property type="molecule type" value="Genomic_DNA"/>
</dbReference>
<feature type="transmembrane region" description="Helical" evidence="8">
    <location>
        <begin position="335"/>
        <end position="357"/>
    </location>
</feature>
<dbReference type="InterPro" id="IPR036770">
    <property type="entry name" value="Ankyrin_rpt-contain_sf"/>
</dbReference>
<comment type="caution">
    <text evidence="10">The sequence shown here is derived from an EMBL/GenBank/DDBJ whole genome shotgun (WGS) entry which is preliminary data.</text>
</comment>
<dbReference type="EC" id="2.3.1.225" evidence="8"/>
<evidence type="ECO:0000256" key="6">
    <source>
        <dbReference type="ARBA" id="ARBA00023136"/>
    </source>
</evidence>
<dbReference type="PANTHER" id="PTHR24161">
    <property type="entry name" value="ANK_REP_REGION DOMAIN-CONTAINING PROTEIN-RELATED"/>
    <property type="match status" value="1"/>
</dbReference>
<sequence length="545" mass="61337">MLQGSAAGSCLFESIQRGEIDRVSHLLQHDRGLLKQKGWGGFTALHFSALHGSRPMAELLLNSGADPNIPCDAGQTPFHFACRNGNIYIMHNMMQHGADLKLVDEQGKTSLLHAVSGGSVVAIQYLWETGMFSFSDADYYQIPPLHLAASTGNTDVLQYLLRADRCTPEAVDHKGATALHVAAEKGMIEVCWILMKSAGLHILHMKNHTGLTPLDLCIRGNTFRHQQLSRMLTQFSKRPKDVIPKDSYVMYYWMLMLPSLSGAVVLIISATLADYGGIFSALLFPCMAKVILSQYHRLSSFQRLPNPIYLGTLTAGILHSIICFIYKILPSMWPAHTLLHIAVFHLCVLIGLFWKVLNQNPGQLNKAETDARFSSIGDLLEAKESPYRFCIYCELIQVDNCKHCRLCDVCIKDYDHHCLFLNQCVGRDNHRLFIFFIMAMIMAHLIFIFSAGFYLHMKLSVLERTDWVSGAGREAWVLLLTLLGILSLIWVSWLLGEQLGAISMGTTTYFRYNQKCPTKRQRLATVISFLLEGKRSQGRFQSFNI</sequence>